<dbReference type="EMBL" id="VFPJ01000001">
    <property type="protein sequence ID" value="TQM40661.1"/>
    <property type="molecule type" value="Genomic_DNA"/>
</dbReference>
<gene>
    <name evidence="1" type="ORF">BC670_1564</name>
</gene>
<evidence type="ECO:0000313" key="2">
    <source>
        <dbReference type="Proteomes" id="UP000320773"/>
    </source>
</evidence>
<evidence type="ECO:0000313" key="1">
    <source>
        <dbReference type="EMBL" id="TQM40661.1"/>
    </source>
</evidence>
<accession>A0A543G3L3</accession>
<dbReference type="Proteomes" id="UP000320773">
    <property type="component" value="Unassembled WGS sequence"/>
</dbReference>
<name>A0A543G3L3_9FLAO</name>
<proteinExistence type="predicted"/>
<reference evidence="1 2" key="1">
    <citation type="submission" date="2019-06" db="EMBL/GenBank/DDBJ databases">
        <title>Genomic Encyclopedia of Archaeal and Bacterial Type Strains, Phase II (KMG-II): from individual species to whole genera.</title>
        <authorList>
            <person name="Goeker M."/>
        </authorList>
    </citation>
    <scope>NUCLEOTIDE SEQUENCE [LARGE SCALE GENOMIC DNA]</scope>
    <source>
        <strain evidence="1 2">DSM 24789</strain>
    </source>
</reference>
<sequence length="72" mass="7984">MDIKAIKEQLPTGGIKEIANLSGVHYATVQGFFNGKKTKDDVKIIEVTADYLENYKDKKNKATKKLQKVASA</sequence>
<organism evidence="1 2">
    <name type="scientific">Flavobacterium branchiophilum</name>
    <dbReference type="NCBI Taxonomy" id="55197"/>
    <lineage>
        <taxon>Bacteria</taxon>
        <taxon>Pseudomonadati</taxon>
        <taxon>Bacteroidota</taxon>
        <taxon>Flavobacteriia</taxon>
        <taxon>Flavobacteriales</taxon>
        <taxon>Flavobacteriaceae</taxon>
        <taxon>Flavobacterium</taxon>
    </lineage>
</organism>
<dbReference type="RefSeq" id="WP_089081415.1">
    <property type="nucleotide sequence ID" value="NZ_VFPJ01000001.1"/>
</dbReference>
<comment type="caution">
    <text evidence="1">The sequence shown here is derived from an EMBL/GenBank/DDBJ whole genome shotgun (WGS) entry which is preliminary data.</text>
</comment>
<dbReference type="AlphaFoldDB" id="A0A543G3L3"/>
<protein>
    <submittedName>
        <fullName evidence="1">Uncharacterized protein</fullName>
    </submittedName>
</protein>